<gene>
    <name evidence="1" type="ORF">N7U66_04730</name>
</gene>
<dbReference type="KEGG" id="lnu:N7U66_04730"/>
<reference evidence="1" key="1">
    <citation type="submission" date="2022-11" db="EMBL/GenBank/DDBJ databases">
        <title>Lacinutrix neustonica HL-RS19T sp. nov., isolated from the surface microlayer sample of brackish Lake Shihwa.</title>
        <authorList>
            <person name="Choi J.Y."/>
            <person name="Hwang C.Y."/>
        </authorList>
    </citation>
    <scope>NUCLEOTIDE SEQUENCE</scope>
    <source>
        <strain evidence="1">HL-RS19</strain>
    </source>
</reference>
<dbReference type="EMBL" id="CP113088">
    <property type="protein sequence ID" value="WAC02937.1"/>
    <property type="molecule type" value="Genomic_DNA"/>
</dbReference>
<keyword evidence="2" id="KW-1185">Reference proteome</keyword>
<protein>
    <submittedName>
        <fullName evidence="1">Uncharacterized protein</fullName>
    </submittedName>
</protein>
<dbReference type="RefSeq" id="WP_267677536.1">
    <property type="nucleotide sequence ID" value="NZ_CP113088.1"/>
</dbReference>
<evidence type="ECO:0000313" key="1">
    <source>
        <dbReference type="EMBL" id="WAC02937.1"/>
    </source>
</evidence>
<organism evidence="1 2">
    <name type="scientific">Lacinutrix neustonica</name>
    <dbReference type="NCBI Taxonomy" id="2980107"/>
    <lineage>
        <taxon>Bacteria</taxon>
        <taxon>Pseudomonadati</taxon>
        <taxon>Bacteroidota</taxon>
        <taxon>Flavobacteriia</taxon>
        <taxon>Flavobacteriales</taxon>
        <taxon>Flavobacteriaceae</taxon>
        <taxon>Lacinutrix</taxon>
    </lineage>
</organism>
<dbReference type="AlphaFoldDB" id="A0A9E8MYN5"/>
<accession>A0A9E8MYN5</accession>
<dbReference type="Proteomes" id="UP001164705">
    <property type="component" value="Chromosome"/>
</dbReference>
<name>A0A9E8MYN5_9FLAO</name>
<sequence>MITDDMRKAYAEISTEELTEEMISTKSRHIGHYELDEEDIENEKRPKGPLIPTRNSDTIKYRIYLALIYEFIKVGDDKIVFKEEHFKGIVEELNSNKFWRDKFVLAKY</sequence>
<proteinExistence type="predicted"/>
<evidence type="ECO:0000313" key="2">
    <source>
        <dbReference type="Proteomes" id="UP001164705"/>
    </source>
</evidence>